<evidence type="ECO:0000313" key="2">
    <source>
        <dbReference type="Proteomes" id="UP000308886"/>
    </source>
</evidence>
<proteinExistence type="predicted"/>
<name>A0AC61QNJ5_9BACT</name>
<comment type="caution">
    <text evidence="1">The sequence shown here is derived from an EMBL/GenBank/DDBJ whole genome shotgun (WGS) entry which is preliminary data.</text>
</comment>
<dbReference type="EMBL" id="SRZC01000019">
    <property type="protein sequence ID" value="TGX81194.1"/>
    <property type="molecule type" value="Genomic_DNA"/>
</dbReference>
<keyword evidence="2" id="KW-1185">Reference proteome</keyword>
<evidence type="ECO:0000313" key="1">
    <source>
        <dbReference type="EMBL" id="TGX81194.1"/>
    </source>
</evidence>
<gene>
    <name evidence="1" type="ORF">E5358_10955</name>
</gene>
<accession>A0AC61QNJ5</accession>
<organism evidence="1 2">
    <name type="scientific">Palleniella muris</name>
    <dbReference type="NCBI Taxonomy" id="3038145"/>
    <lineage>
        <taxon>Bacteria</taxon>
        <taxon>Pseudomonadati</taxon>
        <taxon>Bacteroidota</taxon>
        <taxon>Bacteroidia</taxon>
        <taxon>Bacteroidales</taxon>
        <taxon>Prevotellaceae</taxon>
        <taxon>Palleniella</taxon>
    </lineage>
</organism>
<protein>
    <submittedName>
        <fullName evidence="1">CRISPR-associated protein Cas7</fullName>
    </submittedName>
</protein>
<reference evidence="1" key="1">
    <citation type="submission" date="2019-04" db="EMBL/GenBank/DDBJ databases">
        <title>Microbes associate with the intestines of laboratory mice.</title>
        <authorList>
            <person name="Navarre W."/>
            <person name="Wong E."/>
            <person name="Huang K."/>
            <person name="Tropini C."/>
            <person name="Ng K."/>
            <person name="Yu B."/>
        </authorList>
    </citation>
    <scope>NUCLEOTIDE SEQUENCE</scope>
    <source>
        <strain evidence="1">NM73_A23</strain>
    </source>
</reference>
<dbReference type="Proteomes" id="UP000308886">
    <property type="component" value="Unassembled WGS sequence"/>
</dbReference>
<sequence>MNKPFIYLRALRHVDYSVFCVSDGQKTYFDPVFNQFVPFSRVPCWQCEQGLRVFNQFVPFSSGQQVKRSIMNAIADNLGEQPSPVTFVFDIKGKAMGEGEVLSECNPTYSDQLFGGWMRSVKGGKEKTLKRRSPLSISAMRPIHPLLASSPRENATFDRSDKPNVHKVVVRDEKGNPLTDEQIEGFLEGTDRSLYRKWIADNKRATGLFVYDIAIDLRTLFCVSLNQFEPELRKETAAELISKGWIESENIFGPCLVMPKAEREHLIPALADALLNWRITSNQARTFSLMETLAVAISDNANNLAAAIRAKLIDDGEKPKAKPIVDDNAGADLFVTLPCAGYMVTETESATALDDAKNKLIEMMNAFDFENQVLPSVNAEPSLF</sequence>